<dbReference type="AlphaFoldDB" id="A0AA39KDS1"/>
<reference evidence="1" key="1">
    <citation type="submission" date="2023-06" db="EMBL/GenBank/DDBJ databases">
        <authorList>
            <consortium name="Lawrence Berkeley National Laboratory"/>
            <person name="Ahrendt S."/>
            <person name="Sahu N."/>
            <person name="Indic B."/>
            <person name="Wong-Bajracharya J."/>
            <person name="Merenyi Z."/>
            <person name="Ke H.-M."/>
            <person name="Monk M."/>
            <person name="Kocsube S."/>
            <person name="Drula E."/>
            <person name="Lipzen A."/>
            <person name="Balint B."/>
            <person name="Henrissat B."/>
            <person name="Andreopoulos B."/>
            <person name="Martin F.M."/>
            <person name="Harder C.B."/>
            <person name="Rigling D."/>
            <person name="Ford K.L."/>
            <person name="Foster G.D."/>
            <person name="Pangilinan J."/>
            <person name="Papanicolaou A."/>
            <person name="Barry K."/>
            <person name="LaButti K."/>
            <person name="Viragh M."/>
            <person name="Koriabine M."/>
            <person name="Yan M."/>
            <person name="Riley R."/>
            <person name="Champramary S."/>
            <person name="Plett K.L."/>
            <person name="Tsai I.J."/>
            <person name="Slot J."/>
            <person name="Sipos G."/>
            <person name="Plett J."/>
            <person name="Nagy L.G."/>
            <person name="Grigoriev I.V."/>
        </authorList>
    </citation>
    <scope>NUCLEOTIDE SEQUENCE</scope>
    <source>
        <strain evidence="1">FPL87.14</strain>
    </source>
</reference>
<accession>A0AA39KDS1</accession>
<evidence type="ECO:0000313" key="1">
    <source>
        <dbReference type="EMBL" id="KAK0456928.1"/>
    </source>
</evidence>
<dbReference type="Proteomes" id="UP001175226">
    <property type="component" value="Unassembled WGS sequence"/>
</dbReference>
<name>A0AA39KDS1_9AGAR</name>
<sequence>MASSKTKQSLLDSYFLGLNNGQTTYKPSYADSYSLENSLKAAKILRLRHDTPILRGTSSTSKHRNIWPDTKVVPELARDDSKNAFFKAGLRLVQGVYHQRWYILEFSGHWYFAQFSVEAGLQLQPNLHTSINLYTQMVWNEQIMPLPAMGCSFGIGTVCLRYKKELYVYCNATCSVTATVDIAFKICNETEKPEFDVFHPGLLQYTKLPSHLWHLIKCNFQEFNKSQQDPITLAFNPWLKYNAGDNVLGCDVCCHLMATTVCDQAARKKQCAIYLYFGKDCGIWTLYHMPPDVQKWLGWRVASDFKKESKLLEVTDALTNKWVMGPLDFCIPLVQKLGNRQLLQDMKYQLMGRIQNIVNQAKKDGTWQPGH</sequence>
<evidence type="ECO:0000313" key="2">
    <source>
        <dbReference type="Proteomes" id="UP001175226"/>
    </source>
</evidence>
<keyword evidence="2" id="KW-1185">Reference proteome</keyword>
<organism evidence="1 2">
    <name type="scientific">Armillaria borealis</name>
    <dbReference type="NCBI Taxonomy" id="47425"/>
    <lineage>
        <taxon>Eukaryota</taxon>
        <taxon>Fungi</taxon>
        <taxon>Dikarya</taxon>
        <taxon>Basidiomycota</taxon>
        <taxon>Agaricomycotina</taxon>
        <taxon>Agaricomycetes</taxon>
        <taxon>Agaricomycetidae</taxon>
        <taxon>Agaricales</taxon>
        <taxon>Marasmiineae</taxon>
        <taxon>Physalacriaceae</taxon>
        <taxon>Armillaria</taxon>
    </lineage>
</organism>
<dbReference type="EMBL" id="JAUEPT010000001">
    <property type="protein sequence ID" value="KAK0456928.1"/>
    <property type="molecule type" value="Genomic_DNA"/>
</dbReference>
<gene>
    <name evidence="1" type="ORF">EV421DRAFT_1729452</name>
</gene>
<protein>
    <submittedName>
        <fullName evidence="1">Uncharacterized protein</fullName>
    </submittedName>
</protein>
<comment type="caution">
    <text evidence="1">The sequence shown here is derived from an EMBL/GenBank/DDBJ whole genome shotgun (WGS) entry which is preliminary data.</text>
</comment>
<proteinExistence type="predicted"/>